<sequence>MSFGVSAGDLLQIAQFAETTTMLEKSSARLRMSSAACIWHFPTFNETLKILHPPSASQLPNSNATSSECKILVHIGALNLLLSSLSGGVLGKIERKLDDLAADLRQGKRAPTVLSTYEEENADIWEVLKKELLDHGVTAKDIEKHKASIKTYIKTLIDNGALDDVESFESSSTITGATVARQYQATCEEETALSEPQEPDGLQVNVSPRLDKPFDLTYAGDDERIPEITTP</sequence>
<gene>
    <name evidence="1" type="ORF">BDV96DRAFT_653760</name>
</gene>
<name>A0A6A5YL18_9PLEO</name>
<dbReference type="EMBL" id="ML977354">
    <property type="protein sequence ID" value="KAF2107414.1"/>
    <property type="molecule type" value="Genomic_DNA"/>
</dbReference>
<dbReference type="OrthoDB" id="7464126at2759"/>
<evidence type="ECO:0000313" key="1">
    <source>
        <dbReference type="EMBL" id="KAF2107414.1"/>
    </source>
</evidence>
<dbReference type="AlphaFoldDB" id="A0A6A5YL18"/>
<organism evidence="1 2">
    <name type="scientific">Lophiotrema nucula</name>
    <dbReference type="NCBI Taxonomy" id="690887"/>
    <lineage>
        <taxon>Eukaryota</taxon>
        <taxon>Fungi</taxon>
        <taxon>Dikarya</taxon>
        <taxon>Ascomycota</taxon>
        <taxon>Pezizomycotina</taxon>
        <taxon>Dothideomycetes</taxon>
        <taxon>Pleosporomycetidae</taxon>
        <taxon>Pleosporales</taxon>
        <taxon>Lophiotremataceae</taxon>
        <taxon>Lophiotrema</taxon>
    </lineage>
</organism>
<protein>
    <submittedName>
        <fullName evidence="1">Uncharacterized protein</fullName>
    </submittedName>
</protein>
<reference evidence="1" key="1">
    <citation type="journal article" date="2020" name="Stud. Mycol.">
        <title>101 Dothideomycetes genomes: a test case for predicting lifestyles and emergence of pathogens.</title>
        <authorList>
            <person name="Haridas S."/>
            <person name="Albert R."/>
            <person name="Binder M."/>
            <person name="Bloem J."/>
            <person name="Labutti K."/>
            <person name="Salamov A."/>
            <person name="Andreopoulos B."/>
            <person name="Baker S."/>
            <person name="Barry K."/>
            <person name="Bills G."/>
            <person name="Bluhm B."/>
            <person name="Cannon C."/>
            <person name="Castanera R."/>
            <person name="Culley D."/>
            <person name="Daum C."/>
            <person name="Ezra D."/>
            <person name="Gonzalez J."/>
            <person name="Henrissat B."/>
            <person name="Kuo A."/>
            <person name="Liang C."/>
            <person name="Lipzen A."/>
            <person name="Lutzoni F."/>
            <person name="Magnuson J."/>
            <person name="Mondo S."/>
            <person name="Nolan M."/>
            <person name="Ohm R."/>
            <person name="Pangilinan J."/>
            <person name="Park H.-J."/>
            <person name="Ramirez L."/>
            <person name="Alfaro M."/>
            <person name="Sun H."/>
            <person name="Tritt A."/>
            <person name="Yoshinaga Y."/>
            <person name="Zwiers L.-H."/>
            <person name="Turgeon B."/>
            <person name="Goodwin S."/>
            <person name="Spatafora J."/>
            <person name="Crous P."/>
            <person name="Grigoriev I."/>
        </authorList>
    </citation>
    <scope>NUCLEOTIDE SEQUENCE</scope>
    <source>
        <strain evidence="1">CBS 627.86</strain>
    </source>
</reference>
<proteinExistence type="predicted"/>
<dbReference type="Proteomes" id="UP000799770">
    <property type="component" value="Unassembled WGS sequence"/>
</dbReference>
<keyword evidence="2" id="KW-1185">Reference proteome</keyword>
<evidence type="ECO:0000313" key="2">
    <source>
        <dbReference type="Proteomes" id="UP000799770"/>
    </source>
</evidence>
<accession>A0A6A5YL18</accession>